<evidence type="ECO:0000313" key="1">
    <source>
        <dbReference type="EMBL" id="PVD38073.1"/>
    </source>
</evidence>
<organism evidence="1 2">
    <name type="scientific">Pomacea canaliculata</name>
    <name type="common">Golden apple snail</name>
    <dbReference type="NCBI Taxonomy" id="400727"/>
    <lineage>
        <taxon>Eukaryota</taxon>
        <taxon>Metazoa</taxon>
        <taxon>Spiralia</taxon>
        <taxon>Lophotrochozoa</taxon>
        <taxon>Mollusca</taxon>
        <taxon>Gastropoda</taxon>
        <taxon>Caenogastropoda</taxon>
        <taxon>Architaenioglossa</taxon>
        <taxon>Ampullarioidea</taxon>
        <taxon>Ampullariidae</taxon>
        <taxon>Pomacea</taxon>
    </lineage>
</organism>
<proteinExistence type="predicted"/>
<dbReference type="AlphaFoldDB" id="A0A2T7PXB5"/>
<dbReference type="EMBL" id="PZQS01000001">
    <property type="protein sequence ID" value="PVD38073.1"/>
    <property type="molecule type" value="Genomic_DNA"/>
</dbReference>
<reference evidence="1 2" key="1">
    <citation type="submission" date="2018-04" db="EMBL/GenBank/DDBJ databases">
        <title>The genome of golden apple snail Pomacea canaliculata provides insight into stress tolerance and invasive adaptation.</title>
        <authorList>
            <person name="Liu C."/>
            <person name="Liu B."/>
            <person name="Ren Y."/>
            <person name="Zhang Y."/>
            <person name="Wang H."/>
            <person name="Li S."/>
            <person name="Jiang F."/>
            <person name="Yin L."/>
            <person name="Zhang G."/>
            <person name="Qian W."/>
            <person name="Fan W."/>
        </authorList>
    </citation>
    <scope>NUCLEOTIDE SEQUENCE [LARGE SCALE GENOMIC DNA]</scope>
    <source>
        <strain evidence="1">SZHN2017</strain>
        <tissue evidence="1">Muscle</tissue>
    </source>
</reference>
<comment type="caution">
    <text evidence="1">The sequence shown here is derived from an EMBL/GenBank/DDBJ whole genome shotgun (WGS) entry which is preliminary data.</text>
</comment>
<accession>A0A2T7PXB5</accession>
<dbReference type="Proteomes" id="UP000245119">
    <property type="component" value="Linkage Group LG1"/>
</dbReference>
<protein>
    <submittedName>
        <fullName evidence="1">Uncharacterized protein</fullName>
    </submittedName>
</protein>
<gene>
    <name evidence="1" type="ORF">C0Q70_00684</name>
</gene>
<evidence type="ECO:0000313" key="2">
    <source>
        <dbReference type="Proteomes" id="UP000245119"/>
    </source>
</evidence>
<keyword evidence="2" id="KW-1185">Reference proteome</keyword>
<sequence length="129" mass="14696">MNGSSQPDPPFLPHTQPHPTAITISLDTGVISRELCLMAEDSRVWQPSFCLAPAKSWRMELTGSHKRSTPCSTSRQRLRQQINWKEPTPARSLEQKHALTCTQFSHPPFIHTPYIQSHTQARRGLQENK</sequence>
<name>A0A2T7PXB5_POMCA</name>